<gene>
    <name evidence="1" type="ORF">Pan153_42380</name>
</gene>
<evidence type="ECO:0000313" key="1">
    <source>
        <dbReference type="EMBL" id="QDV19572.1"/>
    </source>
</evidence>
<reference evidence="1 2" key="1">
    <citation type="submission" date="2019-02" db="EMBL/GenBank/DDBJ databases">
        <title>Deep-cultivation of Planctomycetes and their phenomic and genomic characterization uncovers novel biology.</title>
        <authorList>
            <person name="Wiegand S."/>
            <person name="Jogler M."/>
            <person name="Boedeker C."/>
            <person name="Pinto D."/>
            <person name="Vollmers J."/>
            <person name="Rivas-Marin E."/>
            <person name="Kohn T."/>
            <person name="Peeters S.H."/>
            <person name="Heuer A."/>
            <person name="Rast P."/>
            <person name="Oberbeckmann S."/>
            <person name="Bunk B."/>
            <person name="Jeske O."/>
            <person name="Meyerdierks A."/>
            <person name="Storesund J.E."/>
            <person name="Kallscheuer N."/>
            <person name="Luecker S."/>
            <person name="Lage O.M."/>
            <person name="Pohl T."/>
            <person name="Merkel B.J."/>
            <person name="Hornburger P."/>
            <person name="Mueller R.-W."/>
            <person name="Bruemmer F."/>
            <person name="Labrenz M."/>
            <person name="Spormann A.M."/>
            <person name="Op den Camp H."/>
            <person name="Overmann J."/>
            <person name="Amann R."/>
            <person name="Jetten M.S.M."/>
            <person name="Mascher T."/>
            <person name="Medema M.H."/>
            <person name="Devos D.P."/>
            <person name="Kaster A.-K."/>
            <person name="Ovreas L."/>
            <person name="Rohde M."/>
            <person name="Galperin M.Y."/>
            <person name="Jogler C."/>
        </authorList>
    </citation>
    <scope>NUCLEOTIDE SEQUENCE [LARGE SCALE GENOMIC DNA]</scope>
    <source>
        <strain evidence="1 2">Pan153</strain>
    </source>
</reference>
<dbReference type="EMBL" id="CP036317">
    <property type="protein sequence ID" value="QDV19572.1"/>
    <property type="molecule type" value="Genomic_DNA"/>
</dbReference>
<sequence>MDLKRPKWEATEALSPGRHILEFDFKYEGSGVGTMAFNNFSGVGKGGTGTLKVDGRVVSTQTMEKTIPIILQWDESFDIGSDTITGLNDADYTPPFPLTAKFNKLTITIDRPQLSSAEIKELEAGLKKMEAGRE</sequence>
<proteinExistence type="predicted"/>
<name>A0A518FTA5_9PLAN</name>
<dbReference type="AlphaFoldDB" id="A0A518FTA5"/>
<organism evidence="1 2">
    <name type="scientific">Gimesia panareensis</name>
    <dbReference type="NCBI Taxonomy" id="2527978"/>
    <lineage>
        <taxon>Bacteria</taxon>
        <taxon>Pseudomonadati</taxon>
        <taxon>Planctomycetota</taxon>
        <taxon>Planctomycetia</taxon>
        <taxon>Planctomycetales</taxon>
        <taxon>Planctomycetaceae</taxon>
        <taxon>Gimesia</taxon>
    </lineage>
</organism>
<evidence type="ECO:0008006" key="3">
    <source>
        <dbReference type="Google" id="ProtNLM"/>
    </source>
</evidence>
<accession>A0A518FTA5</accession>
<evidence type="ECO:0000313" key="2">
    <source>
        <dbReference type="Proteomes" id="UP000320839"/>
    </source>
</evidence>
<dbReference type="Proteomes" id="UP000320839">
    <property type="component" value="Chromosome"/>
</dbReference>
<protein>
    <recommendedName>
        <fullName evidence="3">Arylsulfatase</fullName>
    </recommendedName>
</protein>